<dbReference type="AlphaFoldDB" id="A0A6G4V2W8"/>
<dbReference type="InterPro" id="IPR052897">
    <property type="entry name" value="Sec-Metab_Biosynth_Hydrolase"/>
</dbReference>
<comment type="caution">
    <text evidence="1">The sequence shown here is derived from an EMBL/GenBank/DDBJ whole genome shotgun (WGS) entry which is preliminary data.</text>
</comment>
<dbReference type="InterPro" id="IPR029058">
    <property type="entry name" value="AB_hydrolase_fold"/>
</dbReference>
<gene>
    <name evidence="1" type="ORF">G5C60_11655</name>
</gene>
<accession>A0A6G4V2W8</accession>
<sequence length="136" mass="14781">MSAVRCDTTQASDRRAAIREAFYNDDVDDVIAEAAISLLTVDAPTGVAAEPITVTAERFGSIPHSSIVCARDNAIRPELQRLFVREIDAVSAMPTRVVEFDPSHSPFLSQPTALADVIRSAHRATLHRDRPRTAGV</sequence>
<dbReference type="Proteomes" id="UP000472335">
    <property type="component" value="Unassembled WGS sequence"/>
</dbReference>
<protein>
    <recommendedName>
        <fullName evidence="3">Alpha/beta hydrolase</fullName>
    </recommendedName>
</protein>
<evidence type="ECO:0000313" key="2">
    <source>
        <dbReference type="Proteomes" id="UP000472335"/>
    </source>
</evidence>
<dbReference type="PANTHER" id="PTHR37017:SF11">
    <property type="entry name" value="ESTERASE_LIPASE_THIOESTERASE DOMAIN-CONTAINING PROTEIN"/>
    <property type="match status" value="1"/>
</dbReference>
<dbReference type="Gene3D" id="3.40.50.1820">
    <property type="entry name" value="alpha/beta hydrolase"/>
    <property type="match status" value="1"/>
</dbReference>
<reference evidence="1 2" key="1">
    <citation type="submission" date="2020-02" db="EMBL/GenBank/DDBJ databases">
        <title>Whole-genome analyses of novel actinobacteria.</title>
        <authorList>
            <person name="Sahin N."/>
            <person name="Gencbay T."/>
        </authorList>
    </citation>
    <scope>NUCLEOTIDE SEQUENCE [LARGE SCALE GENOMIC DNA]</scope>
    <source>
        <strain evidence="1 2">HC44</strain>
    </source>
</reference>
<name>A0A6G4V2W8_9ACTN</name>
<evidence type="ECO:0000313" key="1">
    <source>
        <dbReference type="EMBL" id="NGO08275.1"/>
    </source>
</evidence>
<evidence type="ECO:0008006" key="3">
    <source>
        <dbReference type="Google" id="ProtNLM"/>
    </source>
</evidence>
<dbReference type="EMBL" id="JAAKZY010000028">
    <property type="protein sequence ID" value="NGO08275.1"/>
    <property type="molecule type" value="Genomic_DNA"/>
</dbReference>
<proteinExistence type="predicted"/>
<organism evidence="1 2">
    <name type="scientific">Streptomyces scabichelini</name>
    <dbReference type="NCBI Taxonomy" id="2711217"/>
    <lineage>
        <taxon>Bacteria</taxon>
        <taxon>Bacillati</taxon>
        <taxon>Actinomycetota</taxon>
        <taxon>Actinomycetes</taxon>
        <taxon>Kitasatosporales</taxon>
        <taxon>Streptomycetaceae</taxon>
        <taxon>Streptomyces</taxon>
    </lineage>
</organism>
<dbReference type="RefSeq" id="WP_165257828.1">
    <property type="nucleotide sequence ID" value="NZ_JAAKZY010000028.1"/>
</dbReference>
<keyword evidence="2" id="KW-1185">Reference proteome</keyword>
<dbReference type="PANTHER" id="PTHR37017">
    <property type="entry name" value="AB HYDROLASE-1 DOMAIN-CONTAINING PROTEIN-RELATED"/>
    <property type="match status" value="1"/>
</dbReference>